<dbReference type="Proteomes" id="UP000807342">
    <property type="component" value="Unassembled WGS sequence"/>
</dbReference>
<dbReference type="EMBL" id="MU152548">
    <property type="protein sequence ID" value="KAF9440416.1"/>
    <property type="molecule type" value="Genomic_DNA"/>
</dbReference>
<comment type="caution">
    <text evidence="1">The sequence shown here is derived from an EMBL/GenBank/DDBJ whole genome shotgun (WGS) entry which is preliminary data.</text>
</comment>
<accession>A0A9P5WZZ4</accession>
<name>A0A9P5WZZ4_9AGAR</name>
<dbReference type="AlphaFoldDB" id="A0A9P5WZZ4"/>
<sequence length="114" mass="12400">MTNSCTPPLVGCSVGPACCASGGCPQLTSTPSVARPPTRLGPKRAPLFLWRRTWACSSCRQTSRAPGHMAVDLWLDRGKSLLMLFALTLTYALTVDVQQCHFSDILPCPFLQVY</sequence>
<protein>
    <submittedName>
        <fullName evidence="1">Uncharacterized protein</fullName>
    </submittedName>
</protein>
<evidence type="ECO:0000313" key="1">
    <source>
        <dbReference type="EMBL" id="KAF9440416.1"/>
    </source>
</evidence>
<reference evidence="1" key="1">
    <citation type="submission" date="2020-11" db="EMBL/GenBank/DDBJ databases">
        <authorList>
            <consortium name="DOE Joint Genome Institute"/>
            <person name="Ahrendt S."/>
            <person name="Riley R."/>
            <person name="Andreopoulos W."/>
            <person name="Labutti K."/>
            <person name="Pangilinan J."/>
            <person name="Ruiz-Duenas F.J."/>
            <person name="Barrasa J.M."/>
            <person name="Sanchez-Garcia M."/>
            <person name="Camarero S."/>
            <person name="Miyauchi S."/>
            <person name="Serrano A."/>
            <person name="Linde D."/>
            <person name="Babiker R."/>
            <person name="Drula E."/>
            <person name="Ayuso-Fernandez I."/>
            <person name="Pacheco R."/>
            <person name="Padilla G."/>
            <person name="Ferreira P."/>
            <person name="Barriuso J."/>
            <person name="Kellner H."/>
            <person name="Castanera R."/>
            <person name="Alfaro M."/>
            <person name="Ramirez L."/>
            <person name="Pisabarro A.G."/>
            <person name="Kuo A."/>
            <person name="Tritt A."/>
            <person name="Lipzen A."/>
            <person name="He G."/>
            <person name="Yan M."/>
            <person name="Ng V."/>
            <person name="Cullen D."/>
            <person name="Martin F."/>
            <person name="Rosso M.-N."/>
            <person name="Henrissat B."/>
            <person name="Hibbett D."/>
            <person name="Martinez A.T."/>
            <person name="Grigoriev I.V."/>
        </authorList>
    </citation>
    <scope>NUCLEOTIDE SEQUENCE</scope>
    <source>
        <strain evidence="1">MF-IS2</strain>
    </source>
</reference>
<proteinExistence type="predicted"/>
<evidence type="ECO:0000313" key="2">
    <source>
        <dbReference type="Proteomes" id="UP000807342"/>
    </source>
</evidence>
<gene>
    <name evidence="1" type="ORF">P691DRAFT_115919</name>
</gene>
<organism evidence="1 2">
    <name type="scientific">Macrolepiota fuliginosa MF-IS2</name>
    <dbReference type="NCBI Taxonomy" id="1400762"/>
    <lineage>
        <taxon>Eukaryota</taxon>
        <taxon>Fungi</taxon>
        <taxon>Dikarya</taxon>
        <taxon>Basidiomycota</taxon>
        <taxon>Agaricomycotina</taxon>
        <taxon>Agaricomycetes</taxon>
        <taxon>Agaricomycetidae</taxon>
        <taxon>Agaricales</taxon>
        <taxon>Agaricineae</taxon>
        <taxon>Agaricaceae</taxon>
        <taxon>Macrolepiota</taxon>
    </lineage>
</organism>
<keyword evidence="2" id="KW-1185">Reference proteome</keyword>